<comment type="caution">
    <text evidence="5">The sequence shown here is derived from an EMBL/GenBank/DDBJ whole genome shotgun (WGS) entry which is preliminary data.</text>
</comment>
<evidence type="ECO:0000313" key="5">
    <source>
        <dbReference type="EMBL" id="KAJ6240640.1"/>
    </source>
</evidence>
<keyword evidence="3" id="KW-0687">Ribonucleoprotein</keyword>
<dbReference type="Gene3D" id="3.30.70.1730">
    <property type="match status" value="1"/>
</dbReference>
<proteinExistence type="inferred from homology"/>
<evidence type="ECO:0000313" key="6">
    <source>
        <dbReference type="Proteomes" id="UP001150062"/>
    </source>
</evidence>
<dbReference type="InterPro" id="IPR043141">
    <property type="entry name" value="Ribosomal_uL10-like_sf"/>
</dbReference>
<dbReference type="Proteomes" id="UP001150062">
    <property type="component" value="Unassembled WGS sequence"/>
</dbReference>
<dbReference type="EMBL" id="JAOAOG010000202">
    <property type="protein sequence ID" value="KAJ6240640.1"/>
    <property type="molecule type" value="Genomic_DNA"/>
</dbReference>
<dbReference type="Pfam" id="PF17777">
    <property type="entry name" value="RL10P_insert"/>
    <property type="match status" value="1"/>
</dbReference>
<feature type="domain" description="Large ribosomal subunit protein uL10-like insertion" evidence="4">
    <location>
        <begin position="40"/>
        <end position="107"/>
    </location>
</feature>
<sequence>MSLFEELGDEVLLIFTSIDPIDFSNTWKQSNFQIVAEAIEGLVCENDIFIPRHYTNCHPEETNKFQRKNLHTRILRGKIDLIKASDFKKQGETFDELDVDIINMLPINVYTQKIELRVVFFKQQMYNVDELVEERKIIYQKIQGSVQDIKCIGLELNYLTYPLISHHIFGEIQNIFAISVETNFATNLTRDFLHERDTLIQNPYNGNDNIPDTDPDPYTDDDIIISEDCLMF</sequence>
<evidence type="ECO:0000256" key="1">
    <source>
        <dbReference type="ARBA" id="ARBA00008889"/>
    </source>
</evidence>
<dbReference type="PANTHER" id="PTHR45699:SF3">
    <property type="entry name" value="LARGE RIBOSOMAL SUBUNIT PROTEIN UL10"/>
    <property type="match status" value="1"/>
</dbReference>
<dbReference type="Gene3D" id="3.90.105.20">
    <property type="match status" value="1"/>
</dbReference>
<dbReference type="InterPro" id="IPR050323">
    <property type="entry name" value="Ribosomal_protein_uL10"/>
</dbReference>
<keyword evidence="2 5" id="KW-0689">Ribosomal protein</keyword>
<comment type="similarity">
    <text evidence="1">Belongs to the universal ribosomal protein uL10 family.</text>
</comment>
<protein>
    <submittedName>
        <fullName evidence="5">60S ACIDIC ribosomal protein P0</fullName>
    </submittedName>
</protein>
<organism evidence="5 6">
    <name type="scientific">Anaeramoeba flamelloides</name>
    <dbReference type="NCBI Taxonomy" id="1746091"/>
    <lineage>
        <taxon>Eukaryota</taxon>
        <taxon>Metamonada</taxon>
        <taxon>Anaeramoebidae</taxon>
        <taxon>Anaeramoeba</taxon>
    </lineage>
</organism>
<evidence type="ECO:0000256" key="2">
    <source>
        <dbReference type="ARBA" id="ARBA00022980"/>
    </source>
</evidence>
<reference evidence="5" key="1">
    <citation type="submission" date="2022-08" db="EMBL/GenBank/DDBJ databases">
        <title>Novel sulfate-reducing endosymbionts in the free-living metamonad Anaeramoeba.</title>
        <authorList>
            <person name="Jerlstrom-Hultqvist J."/>
            <person name="Cepicka I."/>
            <person name="Gallot-Lavallee L."/>
            <person name="Salas-Leiva D."/>
            <person name="Curtis B.A."/>
            <person name="Zahonova K."/>
            <person name="Pipaliya S."/>
            <person name="Dacks J."/>
            <person name="Roger A.J."/>
        </authorList>
    </citation>
    <scope>NUCLEOTIDE SEQUENCE</scope>
    <source>
        <strain evidence="5">Schooner1</strain>
    </source>
</reference>
<dbReference type="PANTHER" id="PTHR45699">
    <property type="entry name" value="60S ACIDIC RIBOSOMAL PROTEIN P0"/>
    <property type="match status" value="1"/>
</dbReference>
<accession>A0ABQ8Y747</accession>
<dbReference type="GO" id="GO:0005840">
    <property type="term" value="C:ribosome"/>
    <property type="evidence" value="ECO:0007669"/>
    <property type="project" value="UniProtKB-KW"/>
</dbReference>
<keyword evidence="6" id="KW-1185">Reference proteome</keyword>
<gene>
    <name evidence="5" type="ORF">M0813_03109</name>
</gene>
<evidence type="ECO:0000256" key="3">
    <source>
        <dbReference type="ARBA" id="ARBA00023274"/>
    </source>
</evidence>
<evidence type="ECO:0000259" key="4">
    <source>
        <dbReference type="Pfam" id="PF17777"/>
    </source>
</evidence>
<dbReference type="InterPro" id="IPR043164">
    <property type="entry name" value="Ribosomal_uL10-like_insert_sf"/>
</dbReference>
<dbReference type="InterPro" id="IPR040637">
    <property type="entry name" value="Ribosomal_uL10-like_insert"/>
</dbReference>
<name>A0ABQ8Y747_9EUKA</name>